<keyword evidence="2" id="KW-1185">Reference proteome</keyword>
<organism evidence="1 2">
    <name type="scientific">Paragonimus westermani</name>
    <dbReference type="NCBI Taxonomy" id="34504"/>
    <lineage>
        <taxon>Eukaryota</taxon>
        <taxon>Metazoa</taxon>
        <taxon>Spiralia</taxon>
        <taxon>Lophotrochozoa</taxon>
        <taxon>Platyhelminthes</taxon>
        <taxon>Trematoda</taxon>
        <taxon>Digenea</taxon>
        <taxon>Plagiorchiida</taxon>
        <taxon>Troglotremata</taxon>
        <taxon>Troglotrematidae</taxon>
        <taxon>Paragonimus</taxon>
    </lineage>
</organism>
<accession>A0A8T0DCS9</accession>
<comment type="caution">
    <text evidence="1">The sequence shown here is derived from an EMBL/GenBank/DDBJ whole genome shotgun (WGS) entry which is preliminary data.</text>
</comment>
<sequence length="76" mass="8909">MGLVFYKLVPRHGLSNELLQTLTNNRRYYEDIHFNTLDQFITACNLLIHYKICLAPVVFSIFPKIMNYAACVLKTR</sequence>
<dbReference type="Proteomes" id="UP000699462">
    <property type="component" value="Unassembled WGS sequence"/>
</dbReference>
<gene>
    <name evidence="1" type="ORF">P879_11835</name>
</gene>
<evidence type="ECO:0000313" key="1">
    <source>
        <dbReference type="EMBL" id="KAF8564561.1"/>
    </source>
</evidence>
<proteinExistence type="predicted"/>
<protein>
    <submittedName>
        <fullName evidence="1">Uncharacterized protein</fullName>
    </submittedName>
</protein>
<dbReference type="EMBL" id="JTDF01008341">
    <property type="protein sequence ID" value="KAF8564561.1"/>
    <property type="molecule type" value="Genomic_DNA"/>
</dbReference>
<name>A0A8T0DCS9_9TREM</name>
<evidence type="ECO:0000313" key="2">
    <source>
        <dbReference type="Proteomes" id="UP000699462"/>
    </source>
</evidence>
<dbReference type="AlphaFoldDB" id="A0A8T0DCS9"/>
<reference evidence="1 2" key="1">
    <citation type="submission" date="2019-07" db="EMBL/GenBank/DDBJ databases">
        <title>Annotation for the trematode Paragonimus westermani.</title>
        <authorList>
            <person name="Choi Y.-J."/>
        </authorList>
    </citation>
    <scope>NUCLEOTIDE SEQUENCE [LARGE SCALE GENOMIC DNA]</scope>
    <source>
        <strain evidence="1">180907_Pwestermani</strain>
    </source>
</reference>